<feature type="non-terminal residue" evidence="2">
    <location>
        <position position="71"/>
    </location>
</feature>
<sequence length="71" mass="7076">MRPASITVAAVSPALYLHRASPSPALAICTHPGRWRGGAGAPNIRGHLRSSAPGQHHGGSGQPGAVPAPGQ</sequence>
<reference evidence="2" key="1">
    <citation type="submission" date="2018-07" db="EMBL/GenBank/DDBJ databases">
        <authorList>
            <consortium name="NARMS: The National Antimicrobial Resistance Monitoring System"/>
        </authorList>
    </citation>
    <scope>NUCLEOTIDE SEQUENCE</scope>
    <source>
        <strain evidence="2">CVM N42501</strain>
    </source>
</reference>
<gene>
    <name evidence="2" type="ORF">A9W71_19820</name>
</gene>
<name>A0A5Z6P3V7_SALET</name>
<dbReference type="EMBL" id="AAKNPZ010000024">
    <property type="protein sequence ID" value="ECT7283102.1"/>
    <property type="molecule type" value="Genomic_DNA"/>
</dbReference>
<evidence type="ECO:0000313" key="2">
    <source>
        <dbReference type="EMBL" id="ECT7283102.1"/>
    </source>
</evidence>
<protein>
    <submittedName>
        <fullName evidence="2">Uncharacterized protein</fullName>
    </submittedName>
</protein>
<organism evidence="2">
    <name type="scientific">Salmonella enterica subsp. enterica serovar Gaminara</name>
    <dbReference type="NCBI Taxonomy" id="913070"/>
    <lineage>
        <taxon>Bacteria</taxon>
        <taxon>Pseudomonadati</taxon>
        <taxon>Pseudomonadota</taxon>
        <taxon>Gammaproteobacteria</taxon>
        <taxon>Enterobacterales</taxon>
        <taxon>Enterobacteriaceae</taxon>
        <taxon>Salmonella</taxon>
    </lineage>
</organism>
<feature type="region of interest" description="Disordered" evidence="1">
    <location>
        <begin position="36"/>
        <end position="71"/>
    </location>
</feature>
<comment type="caution">
    <text evidence="2">The sequence shown here is derived from an EMBL/GenBank/DDBJ whole genome shotgun (WGS) entry which is preliminary data.</text>
</comment>
<dbReference type="AlphaFoldDB" id="A0A5Z6P3V7"/>
<evidence type="ECO:0000256" key="1">
    <source>
        <dbReference type="SAM" id="MobiDB-lite"/>
    </source>
</evidence>
<accession>A0A5Z6P3V7</accession>
<proteinExistence type="predicted"/>